<keyword evidence="2" id="KW-1185">Reference proteome</keyword>
<gene>
    <name evidence="1" type="ORF">DA075_33295</name>
</gene>
<dbReference type="PANTHER" id="PTHR36302">
    <property type="entry name" value="BLR7088 PROTEIN"/>
    <property type="match status" value="1"/>
</dbReference>
<dbReference type="EMBL" id="CP028844">
    <property type="protein sequence ID" value="AWB25719.1"/>
    <property type="molecule type" value="Genomic_DNA"/>
</dbReference>
<dbReference type="PANTHER" id="PTHR36302:SF1">
    <property type="entry name" value="COPPER CHAPERONE PCU(A)C"/>
    <property type="match status" value="1"/>
</dbReference>
<dbReference type="InterPro" id="IPR007410">
    <property type="entry name" value="LpqE-like"/>
</dbReference>
<dbReference type="Pfam" id="PF04314">
    <property type="entry name" value="PCuAC"/>
    <property type="match status" value="1"/>
</dbReference>
<evidence type="ECO:0000313" key="2">
    <source>
        <dbReference type="Proteomes" id="UP000244755"/>
    </source>
</evidence>
<dbReference type="RefSeq" id="WP_099957372.1">
    <property type="nucleotide sequence ID" value="NZ_CP028844.1"/>
</dbReference>
<protein>
    <submittedName>
        <fullName evidence="1">Copper chaperone PCu(A)C</fullName>
    </submittedName>
</protein>
<evidence type="ECO:0000313" key="1">
    <source>
        <dbReference type="EMBL" id="AWB25719.1"/>
    </source>
</evidence>
<accession>A0A2R4WVZ8</accession>
<sequence>MTKRIHFPLRETVAAVALTFTALTGLALAHEYSVGPLKIDHPWARATPRGAKVGGGYAVITNTGSMPDRLVGGSLSAAGHVEIHRMTMEGDVMKMGPVEGGLEIKPGQTVKLEPGGFHIMFMDLAAPLKQGEMVKGTLSFERAGNVPVEFAIDAIAAKAPEAGHAHQH</sequence>
<dbReference type="SUPFAM" id="SSF110087">
    <property type="entry name" value="DR1885-like metal-binding protein"/>
    <property type="match status" value="1"/>
</dbReference>
<dbReference type="InterPro" id="IPR058248">
    <property type="entry name" value="Lxx211020-like"/>
</dbReference>
<dbReference type="InterPro" id="IPR036182">
    <property type="entry name" value="PCuAC_sf"/>
</dbReference>
<organism evidence="1 2">
    <name type="scientific">Methylobacterium currus</name>
    <dbReference type="NCBI Taxonomy" id="2051553"/>
    <lineage>
        <taxon>Bacteria</taxon>
        <taxon>Pseudomonadati</taxon>
        <taxon>Pseudomonadota</taxon>
        <taxon>Alphaproteobacteria</taxon>
        <taxon>Hyphomicrobiales</taxon>
        <taxon>Methylobacteriaceae</taxon>
        <taxon>Methylobacterium</taxon>
    </lineage>
</organism>
<proteinExistence type="predicted"/>
<name>A0A2R4WVZ8_9HYPH</name>
<dbReference type="KEGG" id="mee:DA075_33295"/>
<dbReference type="Gene3D" id="2.60.40.1890">
    <property type="entry name" value="PCu(A)C copper chaperone"/>
    <property type="match status" value="1"/>
</dbReference>
<dbReference type="AlphaFoldDB" id="A0A2R4WVZ8"/>
<dbReference type="Proteomes" id="UP000244755">
    <property type="component" value="Chromosome 2"/>
</dbReference>
<reference evidence="1 2" key="1">
    <citation type="submission" date="2018-04" db="EMBL/GenBank/DDBJ databases">
        <title>Methylobacterium sp. PR1016A genome.</title>
        <authorList>
            <person name="Park W."/>
        </authorList>
    </citation>
    <scope>NUCLEOTIDE SEQUENCE [LARGE SCALE GENOMIC DNA]</scope>
    <source>
        <strain evidence="1 2">PR1016A</strain>
    </source>
</reference>
<dbReference type="OrthoDB" id="9796962at2"/>